<dbReference type="InterPro" id="IPR045357">
    <property type="entry name" value="Aminopeptidase_N-like_N"/>
</dbReference>
<dbReference type="InterPro" id="IPR034016">
    <property type="entry name" value="M1_APN-typ"/>
</dbReference>
<dbReference type="InterPro" id="IPR024571">
    <property type="entry name" value="ERAP1-like_C_dom"/>
</dbReference>
<dbReference type="Gene3D" id="1.10.390.10">
    <property type="entry name" value="Neutral Protease Domain 2"/>
    <property type="match status" value="1"/>
</dbReference>
<dbReference type="InterPro" id="IPR050344">
    <property type="entry name" value="Peptidase_M1_aminopeptidases"/>
</dbReference>
<evidence type="ECO:0000259" key="13">
    <source>
        <dbReference type="Pfam" id="PF11838"/>
    </source>
</evidence>
<evidence type="ECO:0000259" key="14">
    <source>
        <dbReference type="Pfam" id="PF17900"/>
    </source>
</evidence>
<reference evidence="15 16" key="1">
    <citation type="journal article" date="2016" name="Mol. Biol. Evol.">
        <title>Comparative Genomics of Early-Diverging Mushroom-Forming Fungi Provides Insights into the Origins of Lignocellulose Decay Capabilities.</title>
        <authorList>
            <person name="Nagy L.G."/>
            <person name="Riley R."/>
            <person name="Tritt A."/>
            <person name="Adam C."/>
            <person name="Daum C."/>
            <person name="Floudas D."/>
            <person name="Sun H."/>
            <person name="Yadav J.S."/>
            <person name="Pangilinan J."/>
            <person name="Larsson K.H."/>
            <person name="Matsuura K."/>
            <person name="Barry K."/>
            <person name="Labutti K."/>
            <person name="Kuo R."/>
            <person name="Ohm R.A."/>
            <person name="Bhattacharya S.S."/>
            <person name="Shirouzu T."/>
            <person name="Yoshinaga Y."/>
            <person name="Martin F.M."/>
            <person name="Grigoriev I.V."/>
            <person name="Hibbett D.S."/>
        </authorList>
    </citation>
    <scope>NUCLEOTIDE SEQUENCE [LARGE SCALE GENOMIC DNA]</scope>
    <source>
        <strain evidence="15 16">93-53</strain>
    </source>
</reference>
<dbReference type="GO" id="GO:0043171">
    <property type="term" value="P:peptide catabolic process"/>
    <property type="evidence" value="ECO:0007669"/>
    <property type="project" value="TreeGrafter"/>
</dbReference>
<keyword evidence="6 9" id="KW-0862">Zinc</keyword>
<protein>
    <recommendedName>
        <fullName evidence="17">Aminopeptidase</fullName>
    </recommendedName>
</protein>
<dbReference type="PANTHER" id="PTHR11533:SF174">
    <property type="entry name" value="PUROMYCIN-SENSITIVE AMINOPEPTIDASE-RELATED"/>
    <property type="match status" value="1"/>
</dbReference>
<evidence type="ECO:0008006" key="17">
    <source>
        <dbReference type="Google" id="ProtNLM"/>
    </source>
</evidence>
<dbReference type="Gene3D" id="2.60.40.1910">
    <property type="match status" value="1"/>
</dbReference>
<dbReference type="GO" id="GO:0005615">
    <property type="term" value="C:extracellular space"/>
    <property type="evidence" value="ECO:0007669"/>
    <property type="project" value="TreeGrafter"/>
</dbReference>
<feature type="domain" description="ERAP1-like C-terminal" evidence="13">
    <location>
        <begin position="569"/>
        <end position="885"/>
    </location>
</feature>
<feature type="active site" description="Proton acceptor" evidence="8">
    <location>
        <position position="335"/>
    </location>
</feature>
<keyword evidence="16" id="KW-1185">Reference proteome</keyword>
<accession>A0A165CT97</accession>
<keyword evidence="3" id="KW-0645">Protease</keyword>
<dbReference type="InParanoid" id="A0A165CT97"/>
<proteinExistence type="inferred from homology"/>
<dbReference type="Gene3D" id="2.60.40.1730">
    <property type="entry name" value="tricorn interacting facor f3 domain"/>
    <property type="match status" value="1"/>
</dbReference>
<feature type="compositionally biased region" description="Basic residues" evidence="11">
    <location>
        <begin position="1039"/>
        <end position="1048"/>
    </location>
</feature>
<evidence type="ECO:0000256" key="7">
    <source>
        <dbReference type="ARBA" id="ARBA00023049"/>
    </source>
</evidence>
<evidence type="ECO:0000259" key="12">
    <source>
        <dbReference type="Pfam" id="PF01433"/>
    </source>
</evidence>
<feature type="domain" description="Aminopeptidase N-like N-terminal" evidence="14">
    <location>
        <begin position="20"/>
        <end position="190"/>
    </location>
</feature>
<feature type="domain" description="Peptidase M1 membrane alanine aminopeptidase" evidence="12">
    <location>
        <begin position="262"/>
        <end position="487"/>
    </location>
</feature>
<feature type="region of interest" description="Disordered" evidence="11">
    <location>
        <begin position="1035"/>
        <end position="1061"/>
    </location>
</feature>
<dbReference type="GO" id="GO:0070006">
    <property type="term" value="F:metalloaminopeptidase activity"/>
    <property type="evidence" value="ECO:0007669"/>
    <property type="project" value="TreeGrafter"/>
</dbReference>
<evidence type="ECO:0000256" key="1">
    <source>
        <dbReference type="ARBA" id="ARBA00010136"/>
    </source>
</evidence>
<dbReference type="SUPFAM" id="SSF63737">
    <property type="entry name" value="Leukotriene A4 hydrolase N-terminal domain"/>
    <property type="match status" value="1"/>
</dbReference>
<dbReference type="GO" id="GO:0006508">
    <property type="term" value="P:proteolysis"/>
    <property type="evidence" value="ECO:0007669"/>
    <property type="project" value="UniProtKB-KW"/>
</dbReference>
<feature type="binding site" evidence="9">
    <location>
        <position position="334"/>
    </location>
    <ligand>
        <name>Zn(2+)</name>
        <dbReference type="ChEBI" id="CHEBI:29105"/>
        <note>catalytic</note>
    </ligand>
</feature>
<feature type="site" description="Transition state stabilizer" evidence="10">
    <location>
        <position position="428"/>
    </location>
</feature>
<evidence type="ECO:0000256" key="8">
    <source>
        <dbReference type="PIRSR" id="PIRSR634016-1"/>
    </source>
</evidence>
<dbReference type="InterPro" id="IPR042097">
    <property type="entry name" value="Aminopeptidase_N-like_N_sf"/>
</dbReference>
<dbReference type="Pfam" id="PF11838">
    <property type="entry name" value="ERAP1_C"/>
    <property type="match status" value="1"/>
</dbReference>
<dbReference type="GO" id="GO:0008270">
    <property type="term" value="F:zinc ion binding"/>
    <property type="evidence" value="ECO:0007669"/>
    <property type="project" value="InterPro"/>
</dbReference>
<dbReference type="Pfam" id="PF17900">
    <property type="entry name" value="Peptidase_M1_N"/>
    <property type="match status" value="1"/>
</dbReference>
<dbReference type="FunFam" id="1.10.390.10:FF:000006">
    <property type="entry name" value="Puromycin-sensitive aminopeptidase"/>
    <property type="match status" value="1"/>
</dbReference>
<evidence type="ECO:0000313" key="15">
    <source>
        <dbReference type="EMBL" id="KZT03397.1"/>
    </source>
</evidence>
<evidence type="ECO:0000256" key="11">
    <source>
        <dbReference type="SAM" id="MobiDB-lite"/>
    </source>
</evidence>
<evidence type="ECO:0000313" key="16">
    <source>
        <dbReference type="Proteomes" id="UP000076871"/>
    </source>
</evidence>
<keyword evidence="5" id="KW-0378">Hydrolase</keyword>
<dbReference type="InterPro" id="IPR001930">
    <property type="entry name" value="Peptidase_M1"/>
</dbReference>
<feature type="region of interest" description="Disordered" evidence="11">
    <location>
        <begin position="964"/>
        <end position="993"/>
    </location>
</feature>
<dbReference type="EMBL" id="KV427644">
    <property type="protein sequence ID" value="KZT03397.1"/>
    <property type="molecule type" value="Genomic_DNA"/>
</dbReference>
<dbReference type="Proteomes" id="UP000076871">
    <property type="component" value="Unassembled WGS sequence"/>
</dbReference>
<dbReference type="PANTHER" id="PTHR11533">
    <property type="entry name" value="PROTEASE M1 ZINC METALLOPROTEASE"/>
    <property type="match status" value="1"/>
</dbReference>
<dbReference type="GO" id="GO:0016020">
    <property type="term" value="C:membrane"/>
    <property type="evidence" value="ECO:0007669"/>
    <property type="project" value="TreeGrafter"/>
</dbReference>
<feature type="binding site" evidence="9">
    <location>
        <position position="357"/>
    </location>
    <ligand>
        <name>Zn(2+)</name>
        <dbReference type="ChEBI" id="CHEBI:29105"/>
        <note>catalytic</note>
    </ligand>
</feature>
<feature type="binding site" evidence="9">
    <location>
        <position position="338"/>
    </location>
    <ligand>
        <name>Zn(2+)</name>
        <dbReference type="ChEBI" id="CHEBI:29105"/>
        <note>catalytic</note>
    </ligand>
</feature>
<name>A0A165CT97_9APHY</name>
<dbReference type="InterPro" id="IPR014782">
    <property type="entry name" value="Peptidase_M1_dom"/>
</dbReference>
<organism evidence="15 16">
    <name type="scientific">Laetiporus sulphureus 93-53</name>
    <dbReference type="NCBI Taxonomy" id="1314785"/>
    <lineage>
        <taxon>Eukaryota</taxon>
        <taxon>Fungi</taxon>
        <taxon>Dikarya</taxon>
        <taxon>Basidiomycota</taxon>
        <taxon>Agaricomycotina</taxon>
        <taxon>Agaricomycetes</taxon>
        <taxon>Polyporales</taxon>
        <taxon>Laetiporus</taxon>
    </lineage>
</organism>
<gene>
    <name evidence="15" type="ORF">LAESUDRAFT_761974</name>
</gene>
<evidence type="ECO:0000256" key="3">
    <source>
        <dbReference type="ARBA" id="ARBA00022670"/>
    </source>
</evidence>
<dbReference type="SUPFAM" id="SSF55486">
    <property type="entry name" value="Metalloproteases ('zincins'), catalytic domain"/>
    <property type="match status" value="1"/>
</dbReference>
<dbReference type="STRING" id="1314785.A0A165CT97"/>
<keyword evidence="2" id="KW-0031">Aminopeptidase</keyword>
<keyword evidence="7" id="KW-0482">Metalloprotease</keyword>
<sequence length="1234" mass="136731">MASAVAAQAAGHRLPTNVLPVHYDLTIVTDLHKCTFDGIVKISLDVKEETNKIVLNTRDLKLTQVTVYLNDADIEMRPVDMSFDKTAELVTFSLPESLPRGSKAQLEIIFEAQLTDIMRGYYRSRGGTDDKEIYSITQFEPISARRAFPCCDEPLLKATFAIQLVSRADTVNLSNMPVKSEVIYEPSSNIVPEQVSGWLTSKLSSLMSGEAGADKWKVTQFEATPKVSTYLIAYANGHFKHLEDSYTSPLSATEEIIDKTAYALEVTKKVLPLYEKVFDIEYPLPKLDTLVAHDLDAGAMENWGLITGRKTSYLLDPKSGNLQVKKRIAADQCHEIAHMWFGNITTMAWWDNLYLNEGFATLMGEVVIPSQSALASKLLFPEWKLPSAFIAEHITAAMAIDSKLSSHPIEVDCPDANMVGQIFDRLSYSKAASVLRMLSDYVGEERFLKGVSIYLKKHLFANSVTTDLWEGISEATGLDIPKVMDDWIKTKGFPVLTVKEIVGGILVRQDRFLETGPAEHQENGTIWHFTRTVPLSILTVSEEREVKVDKAAILDEREKMIALDVTRTFKLNAGTVSFCRILYTPERLVKIGREAGKTVSMFSIEDRMGLVDDAFALAKAGYSTVGGALSLVENLRNEQEYMVWQIIAEGLAQLRSVWWEHEDVVENIQRICRELFGPIVERVGFEYSDNDSADTRELRTLAITHAADAEHPAVVKELKERFAHYLKTGDDSSIPSELERAIFTTAVYHGGRAEWEAVKRIAAKPKDPSTGTAANLSLGNSQDLKLIRETFEYVMKEARDQDVDRFVQGMAANPKARRYLVTAFKENYDAMYKRLEGNFAWQFLVPMPFTKLSSEKDYQDTKEFFTNVNTSKYEMAAQQTVEEIKIRAAWVKETGPAATFLTVSNPNENESALLCAPLAEVPLSEYSNITETFFSSTRTVVVCKPSSMSIRRLASNMPALQGKVELPPIPSFSPASGRSRTPSSGSGVLATTLPPSPFSFRRPSLVWSGKEKNSTSPVTPADQIMPRIPLAPPELARSQTHKARRVSRLRSMSRSSSLQMSPLASPCLPFTPLHCEARSGRNSELGNSTGKTALELETYASDDVPVKIWESAGAQKHKSIKSEVLKKVREGRRFSLRAPVSASCPNSLARPQASRVSLPRRLSYNMYPSISNAAAKSPLKAEVRLASPAIIRSVLLSSMKNKEGVALGSPGGTLGTPMCSPTMVMDAAAGYFAV</sequence>
<dbReference type="FunCoup" id="A0A165CT97">
    <property type="interactions" value="551"/>
</dbReference>
<dbReference type="Gene3D" id="1.25.50.20">
    <property type="match status" value="1"/>
</dbReference>
<comment type="cofactor">
    <cofactor evidence="9">
        <name>Zn(2+)</name>
        <dbReference type="ChEBI" id="CHEBI:29105"/>
    </cofactor>
    <text evidence="9">Binds 1 zinc ion per subunit.</text>
</comment>
<evidence type="ECO:0000256" key="4">
    <source>
        <dbReference type="ARBA" id="ARBA00022723"/>
    </source>
</evidence>
<evidence type="ECO:0000256" key="9">
    <source>
        <dbReference type="PIRSR" id="PIRSR634016-3"/>
    </source>
</evidence>
<dbReference type="GeneID" id="63830033"/>
<feature type="compositionally biased region" description="Low complexity" evidence="11">
    <location>
        <begin position="1049"/>
        <end position="1061"/>
    </location>
</feature>
<dbReference type="GO" id="GO:0042277">
    <property type="term" value="F:peptide binding"/>
    <property type="evidence" value="ECO:0007669"/>
    <property type="project" value="TreeGrafter"/>
</dbReference>
<dbReference type="CDD" id="cd09601">
    <property type="entry name" value="M1_APN-Q_like"/>
    <property type="match status" value="1"/>
</dbReference>
<dbReference type="OrthoDB" id="10031169at2759"/>
<feature type="compositionally biased region" description="Low complexity" evidence="11">
    <location>
        <begin position="973"/>
        <end position="987"/>
    </location>
</feature>
<evidence type="ECO:0000256" key="5">
    <source>
        <dbReference type="ARBA" id="ARBA00022801"/>
    </source>
</evidence>
<keyword evidence="4 9" id="KW-0479">Metal-binding</keyword>
<evidence type="ECO:0000256" key="2">
    <source>
        <dbReference type="ARBA" id="ARBA00022438"/>
    </source>
</evidence>
<dbReference type="Pfam" id="PF01433">
    <property type="entry name" value="Peptidase_M1"/>
    <property type="match status" value="1"/>
</dbReference>
<evidence type="ECO:0000256" key="10">
    <source>
        <dbReference type="PIRSR" id="PIRSR634016-4"/>
    </source>
</evidence>
<comment type="similarity">
    <text evidence="1">Belongs to the peptidase M1 family.</text>
</comment>
<evidence type="ECO:0000256" key="6">
    <source>
        <dbReference type="ARBA" id="ARBA00022833"/>
    </source>
</evidence>
<dbReference type="PRINTS" id="PR00756">
    <property type="entry name" value="ALADIPTASE"/>
</dbReference>
<dbReference type="GO" id="GO:0005737">
    <property type="term" value="C:cytoplasm"/>
    <property type="evidence" value="ECO:0007669"/>
    <property type="project" value="TreeGrafter"/>
</dbReference>
<dbReference type="InterPro" id="IPR027268">
    <property type="entry name" value="Peptidase_M4/M1_CTD_sf"/>
</dbReference>
<dbReference type="AlphaFoldDB" id="A0A165CT97"/>
<dbReference type="RefSeq" id="XP_040761137.1">
    <property type="nucleotide sequence ID" value="XM_040913005.1"/>
</dbReference>